<dbReference type="AlphaFoldDB" id="A0A840Q297"/>
<keyword evidence="2" id="KW-1185">Reference proteome</keyword>
<evidence type="ECO:0000313" key="2">
    <source>
        <dbReference type="Proteomes" id="UP000584374"/>
    </source>
</evidence>
<evidence type="ECO:0000313" key="1">
    <source>
        <dbReference type="EMBL" id="MBB5152849.1"/>
    </source>
</evidence>
<comment type="caution">
    <text evidence="1">The sequence shown here is derived from an EMBL/GenBank/DDBJ whole genome shotgun (WGS) entry which is preliminary data.</text>
</comment>
<sequence>MMRNRYMSLLSLFDDDELARGIEEVRRDRPGDRVVFVDRYAFVQGEVP</sequence>
<protein>
    <submittedName>
        <fullName evidence="1">Uncharacterized protein</fullName>
    </submittedName>
</protein>
<name>A0A840Q297_9PSEU</name>
<dbReference type="Proteomes" id="UP000584374">
    <property type="component" value="Unassembled WGS sequence"/>
</dbReference>
<reference evidence="1 2" key="1">
    <citation type="submission" date="2020-08" db="EMBL/GenBank/DDBJ databases">
        <title>Sequencing the genomes of 1000 actinobacteria strains.</title>
        <authorList>
            <person name="Klenk H.-P."/>
        </authorList>
    </citation>
    <scope>NUCLEOTIDE SEQUENCE [LARGE SCALE GENOMIC DNA]</scope>
    <source>
        <strain evidence="1 2">DSM 45584</strain>
    </source>
</reference>
<gene>
    <name evidence="1" type="ORF">BJ970_000383</name>
</gene>
<accession>A0A840Q297</accession>
<dbReference type="EMBL" id="JACHIW010000001">
    <property type="protein sequence ID" value="MBB5152849.1"/>
    <property type="molecule type" value="Genomic_DNA"/>
</dbReference>
<dbReference type="RefSeq" id="WP_184722806.1">
    <property type="nucleotide sequence ID" value="NZ_JACHIW010000001.1"/>
</dbReference>
<organism evidence="1 2">
    <name type="scientific">Saccharopolyspora phatthalungensis</name>
    <dbReference type="NCBI Taxonomy" id="664693"/>
    <lineage>
        <taxon>Bacteria</taxon>
        <taxon>Bacillati</taxon>
        <taxon>Actinomycetota</taxon>
        <taxon>Actinomycetes</taxon>
        <taxon>Pseudonocardiales</taxon>
        <taxon>Pseudonocardiaceae</taxon>
        <taxon>Saccharopolyspora</taxon>
    </lineage>
</organism>
<proteinExistence type="predicted"/>